<dbReference type="InterPro" id="IPR017853">
    <property type="entry name" value="GH"/>
</dbReference>
<organism evidence="2 3">
    <name type="scientific">Pelolinea submarina</name>
    <dbReference type="NCBI Taxonomy" id="913107"/>
    <lineage>
        <taxon>Bacteria</taxon>
        <taxon>Bacillati</taxon>
        <taxon>Chloroflexota</taxon>
        <taxon>Anaerolineae</taxon>
        <taxon>Anaerolineales</taxon>
        <taxon>Anaerolineaceae</taxon>
        <taxon>Pelolinea</taxon>
    </lineage>
</organism>
<dbReference type="RefSeq" id="WP_116224743.1">
    <property type="nucleotide sequence ID" value="NZ_AP018437.1"/>
</dbReference>
<sequence length="1144" mass="132632">MEFHISRQARKRYKFEDSLFSFNGNVIFANFHAARVFSQRMNEVRNAAANPQLTVRSGQINALGLIDEIFHHIFALYRTRMNPVLYDDMLVWLEKDVGRRKLSTAVRAFLREFPPVPVYQGKLELNDFLAGETDGIPNRAAAVEELLMLWLANQNPAFLPYQELFDDSDLIEKTAYFEIADSLHEFFETQPRFGPDGQNLVDMLRSPAIAVPNSLNGQLDYIRSRWSELLGHYLLKLLGSLNLISEEERLRGLGPGPVRIPTYSERLEGEEERFSRDADWMPHLVLLAKNTYVWLDQLSRQYQRSITHLDQIPDEELDKLASWGVTGLWLIGLWERSSASARIKQLCGNPEAIASAYSLKDYRIADELGGESACQDLRERAWRRGIRLASDMVPNHMGIDSNWLYEHPDWFISMPYSPFPSYSFNGENLSRNPRANVQIEDHYYDRTDAAVVFKYHDNEKDSDKFIYHGNDGTSMPWNDTAQLNYLNPEVREAVIQKILSIARNFPIIRFDAAMTLARRHFQRLWFPLPGGGCDIPSRSEFSLTAEQFNQYMPQEFWREVVDRVAVEAPDTLLLAEAFWLMESYFVRTLGMHRVYNSAFMNLLRDEDNAKYRQLIKNTLEFDPQILKRYVNFMNNPDEQTAANQFGKGDKYFGICTLLATMPGLPMLGHGQVEGFTEKYGMEYKRAYTDESPDQALIDRHAWQIFPLLKKRYLFSEAEQFHLYDFYTPDGLVDENVFAYSNRSGDERALVIYHNKFGDTAGWVRSSAAYMDKGSGELRQIDLRAGLDLPASRNHFVIFQDSITGLEYIRNCGEIDQKGLYVQLDAYRAHVFLNFRVIEDDSQHNWARVHEQLKGRGIADIQRLRWELPLQPLLQPLREIFNAGYLTFLLKNMPQTVGGELPDFLLNEAEHKFEALVNGARQLMPDTVFKDISAGAFKKHLRQLGTFVWVDQILALLRTSSAVQLFSLLRAELDDEKWIILLSWSFLDGLRGALDVDCDRFGQLLEEWRMLPLLQEAMRALGFSRTAQPTRLLACQQGWLKRFGRRTPDKLIATLLENEDVRGWLRINIYEGKRWFNQEAFEDWWFYLSVEGMLEILNSKDARGRKIARLEHSSEFLMRVRETAFASGFELECWLELLGNPDDPE</sequence>
<name>A0A347ZR94_9CHLR</name>
<dbReference type="Gene3D" id="3.20.20.80">
    <property type="entry name" value="Glycosidases"/>
    <property type="match status" value="1"/>
</dbReference>
<dbReference type="PANTHER" id="PTHR47786">
    <property type="entry name" value="ALPHA-1,4-GLUCAN:MALTOSE-1-PHOSPHATE MALTOSYLTRANSFERASE"/>
    <property type="match status" value="1"/>
</dbReference>
<dbReference type="Proteomes" id="UP000256388">
    <property type="component" value="Unassembled WGS sequence"/>
</dbReference>
<dbReference type="SMART" id="SM00642">
    <property type="entry name" value="Aamy"/>
    <property type="match status" value="1"/>
</dbReference>
<dbReference type="InterPro" id="IPR006047">
    <property type="entry name" value="GH13_cat_dom"/>
</dbReference>
<feature type="domain" description="Glycosyl hydrolase family 13 catalytic" evidence="1">
    <location>
        <begin position="296"/>
        <end position="703"/>
    </location>
</feature>
<dbReference type="Pfam" id="PF00128">
    <property type="entry name" value="Alpha-amylase"/>
    <property type="match status" value="1"/>
</dbReference>
<proteinExistence type="predicted"/>
<dbReference type="SUPFAM" id="SSF51445">
    <property type="entry name" value="(Trans)glycosidases"/>
    <property type="match status" value="1"/>
</dbReference>
<reference evidence="2 3" key="1">
    <citation type="submission" date="2018-08" db="EMBL/GenBank/DDBJ databases">
        <title>Genomic Encyclopedia of Type Strains, Phase IV (KMG-IV): sequencing the most valuable type-strain genomes for metagenomic binning, comparative biology and taxonomic classification.</title>
        <authorList>
            <person name="Goeker M."/>
        </authorList>
    </citation>
    <scope>NUCLEOTIDE SEQUENCE [LARGE SCALE GENOMIC DNA]</scope>
    <source>
        <strain evidence="2 3">DSM 23923</strain>
    </source>
</reference>
<evidence type="ECO:0000259" key="1">
    <source>
        <dbReference type="SMART" id="SM00642"/>
    </source>
</evidence>
<dbReference type="OrthoDB" id="9808590at2"/>
<comment type="caution">
    <text evidence="2">The sequence shown here is derived from an EMBL/GenBank/DDBJ whole genome shotgun (WGS) entry which is preliminary data.</text>
</comment>
<dbReference type="GO" id="GO:0005975">
    <property type="term" value="P:carbohydrate metabolic process"/>
    <property type="evidence" value="ECO:0007669"/>
    <property type="project" value="InterPro"/>
</dbReference>
<dbReference type="AlphaFoldDB" id="A0A347ZR94"/>
<dbReference type="EMBL" id="QUMS01000001">
    <property type="protein sequence ID" value="REG11621.1"/>
    <property type="molecule type" value="Genomic_DNA"/>
</dbReference>
<dbReference type="PANTHER" id="PTHR47786:SF2">
    <property type="entry name" value="GLYCOSYL HYDROLASE FAMILY 13 CATALYTIC DOMAIN-CONTAINING PROTEIN"/>
    <property type="match status" value="1"/>
</dbReference>
<evidence type="ECO:0000313" key="3">
    <source>
        <dbReference type="Proteomes" id="UP000256388"/>
    </source>
</evidence>
<protein>
    <submittedName>
        <fullName evidence="2">Alpha amylase catalytic subunit</fullName>
    </submittedName>
</protein>
<evidence type="ECO:0000313" key="2">
    <source>
        <dbReference type="EMBL" id="REG11621.1"/>
    </source>
</evidence>
<gene>
    <name evidence="2" type="ORF">DFR64_1513</name>
</gene>
<keyword evidence="3" id="KW-1185">Reference proteome</keyword>
<accession>A0A347ZR94</accession>